<dbReference type="Gene3D" id="3.90.930.1">
    <property type="match status" value="1"/>
</dbReference>
<evidence type="ECO:0000313" key="2">
    <source>
        <dbReference type="Proteomes" id="UP000029870"/>
    </source>
</evidence>
<name>A0A6D2CET2_9HELI</name>
<organism evidence="1 2">
    <name type="scientific">Helicobacter bilis</name>
    <dbReference type="NCBI Taxonomy" id="37372"/>
    <lineage>
        <taxon>Bacteria</taxon>
        <taxon>Pseudomonadati</taxon>
        <taxon>Campylobacterota</taxon>
        <taxon>Epsilonproteobacteria</taxon>
        <taxon>Campylobacterales</taxon>
        <taxon>Helicobacteraceae</taxon>
        <taxon>Helicobacter</taxon>
    </lineage>
</organism>
<dbReference type="Gene3D" id="2.20.110.10">
    <property type="entry name" value="Histone H3 K4-specific methyltransferase SET7/9 N-terminal domain"/>
    <property type="match status" value="1"/>
</dbReference>
<evidence type="ECO:0000313" key="1">
    <source>
        <dbReference type="EMBL" id="TLE04790.1"/>
    </source>
</evidence>
<reference evidence="1 2" key="1">
    <citation type="journal article" date="2014" name="Genome Announc.">
        <title>Draft genome sequences of eight enterohepatic helicobacter species isolated from both laboratory and wild rodents.</title>
        <authorList>
            <person name="Sheh A."/>
            <person name="Shen Z."/>
            <person name="Fox J.G."/>
        </authorList>
    </citation>
    <scope>NUCLEOTIDE SEQUENCE [LARGE SCALE GENOMIC DNA]</scope>
    <source>
        <strain evidence="1 2">Missouri</strain>
    </source>
</reference>
<sequence length="241" mass="28114">MLLKSAFIALFSLYNVDTTMLQECKNETDKISGCVKRDYHSNGNLWRERPFKNGDKEGIEKWYYENGNLEKEMPFKNDKVEGIAKRYDKMGNLQIEASFLNDRRQGDIRCYTTDKKLLALLKAKNDKIIIGKWYYENGNIKLEITYKDSKQEGVMKMYDTGGRLRAEVSALNRVLHGDTKLYTEDKKLFAIIMMRYGETIFSKCFNGRVLTDKELSRHSILNDTEKAINYLQDICLKESDS</sequence>
<dbReference type="RefSeq" id="WP_004087564.1">
    <property type="nucleotide sequence ID" value="NZ_JAERIZ010000009.1"/>
</dbReference>
<proteinExistence type="predicted"/>
<dbReference type="InterPro" id="IPR011652">
    <property type="entry name" value="MORN_2"/>
</dbReference>
<comment type="caution">
    <text evidence="1">The sequence shown here is derived from an EMBL/GenBank/DDBJ whole genome shotgun (WGS) entry which is preliminary data.</text>
</comment>
<dbReference type="Proteomes" id="UP000029870">
    <property type="component" value="Unassembled WGS sequence"/>
</dbReference>
<protein>
    <submittedName>
        <fullName evidence="1">Toxin-antitoxin system YwqK family antitoxin</fullName>
    </submittedName>
</protein>
<dbReference type="Pfam" id="PF07661">
    <property type="entry name" value="MORN_2"/>
    <property type="match status" value="4"/>
</dbReference>
<dbReference type="SUPFAM" id="SSF82185">
    <property type="entry name" value="Histone H3 K4-specific methyltransferase SET7/9 N-terminal domain"/>
    <property type="match status" value="2"/>
</dbReference>
<dbReference type="AlphaFoldDB" id="A0A6D2CET2"/>
<accession>A0A6D2CET2</accession>
<dbReference type="EMBL" id="JRPH02000012">
    <property type="protein sequence ID" value="TLE04790.1"/>
    <property type="molecule type" value="Genomic_DNA"/>
</dbReference>
<gene>
    <name evidence="1" type="ORF">LS77_005310</name>
</gene>
<dbReference type="GeneID" id="60656969"/>